<evidence type="ECO:0000313" key="2">
    <source>
        <dbReference type="EMBL" id="CAJ0607210.1"/>
    </source>
</evidence>
<organism evidence="2 3">
    <name type="scientific">Cylicocyclus nassatus</name>
    <name type="common">Nematode worm</name>
    <dbReference type="NCBI Taxonomy" id="53992"/>
    <lineage>
        <taxon>Eukaryota</taxon>
        <taxon>Metazoa</taxon>
        <taxon>Ecdysozoa</taxon>
        <taxon>Nematoda</taxon>
        <taxon>Chromadorea</taxon>
        <taxon>Rhabditida</taxon>
        <taxon>Rhabditina</taxon>
        <taxon>Rhabditomorpha</taxon>
        <taxon>Strongyloidea</taxon>
        <taxon>Strongylidae</taxon>
        <taxon>Cylicocyclus</taxon>
    </lineage>
</organism>
<gene>
    <name evidence="2" type="ORF">CYNAS_LOCUS19193</name>
</gene>
<reference evidence="2" key="1">
    <citation type="submission" date="2023-07" db="EMBL/GenBank/DDBJ databases">
        <authorList>
            <consortium name="CYATHOMIX"/>
        </authorList>
    </citation>
    <scope>NUCLEOTIDE SEQUENCE</scope>
    <source>
        <strain evidence="2">N/A</strain>
    </source>
</reference>
<sequence length="71" mass="8401">MLGARENHNWANQFHDRVSCMRPIFRRLGYILSRYSAVTNRIKYSVADGVAYLLSMPFQFLLGFISYYRCD</sequence>
<dbReference type="Proteomes" id="UP001176961">
    <property type="component" value="Unassembled WGS sequence"/>
</dbReference>
<keyword evidence="1" id="KW-1133">Transmembrane helix</keyword>
<keyword evidence="1" id="KW-0472">Membrane</keyword>
<evidence type="ECO:0000256" key="1">
    <source>
        <dbReference type="SAM" id="Phobius"/>
    </source>
</evidence>
<keyword evidence="3" id="KW-1185">Reference proteome</keyword>
<dbReference type="EMBL" id="CATQJL010000316">
    <property type="protein sequence ID" value="CAJ0607210.1"/>
    <property type="molecule type" value="Genomic_DNA"/>
</dbReference>
<dbReference type="AlphaFoldDB" id="A0AA36HAJ9"/>
<protein>
    <submittedName>
        <fullName evidence="2">Uncharacterized protein</fullName>
    </submittedName>
</protein>
<keyword evidence="1" id="KW-0812">Transmembrane</keyword>
<proteinExistence type="predicted"/>
<name>A0AA36HAJ9_CYLNA</name>
<comment type="caution">
    <text evidence="2">The sequence shown here is derived from an EMBL/GenBank/DDBJ whole genome shotgun (WGS) entry which is preliminary data.</text>
</comment>
<evidence type="ECO:0000313" key="3">
    <source>
        <dbReference type="Proteomes" id="UP001176961"/>
    </source>
</evidence>
<accession>A0AA36HAJ9</accession>
<feature type="transmembrane region" description="Helical" evidence="1">
    <location>
        <begin position="49"/>
        <end position="68"/>
    </location>
</feature>